<dbReference type="Pfam" id="PF04278">
    <property type="entry name" value="Tic22"/>
    <property type="match status" value="1"/>
</dbReference>
<dbReference type="GO" id="GO:0015031">
    <property type="term" value="P:protein transport"/>
    <property type="evidence" value="ECO:0007669"/>
    <property type="project" value="InterPro"/>
</dbReference>
<sequence length="249" mass="28130">MIKSLNKNLLTLTIITQVFLLSGLTSNRKILALSQEEVLQKLAPITLFTIGNQKGDLIFIQTPNKPDVALLYISQQQAQRAAQQLNQTKPGNSYQVIPVSLADMYKFFKEKSGQPNAPVLQLVPVQQEVEAAKGILSQQNQVVKDFPGVPLFYITYEQDKKEVFLTAKNGTENIIPLSFEKDFVQNQIQIAKQQQPDLAGTFKIRVMTLQSLILLFEQKDNDGIRKMVVIPSQETIEFSRQLQQQQKSP</sequence>
<dbReference type="STRING" id="497965.Cyan7822_2837"/>
<dbReference type="HOGENOM" id="CLU_073560_0_0_3"/>
<dbReference type="eggNOG" id="ENOG502Z8C3">
    <property type="taxonomic scope" value="Bacteria"/>
</dbReference>
<dbReference type="EMBL" id="CP002198">
    <property type="protein sequence ID" value="ADN14796.1"/>
    <property type="molecule type" value="Genomic_DNA"/>
</dbReference>
<evidence type="ECO:0000313" key="1">
    <source>
        <dbReference type="EMBL" id="ADN14796.1"/>
    </source>
</evidence>
<dbReference type="RefSeq" id="WP_013322901.1">
    <property type="nucleotide sequence ID" value="NC_014501.1"/>
</dbReference>
<dbReference type="Proteomes" id="UP000008206">
    <property type="component" value="Chromosome"/>
</dbReference>
<dbReference type="KEGG" id="cyj:Cyan7822_2837"/>
<reference evidence="2" key="1">
    <citation type="journal article" date="2011" name="MBio">
        <title>Novel metabolic attributes of the genus Cyanothece, comprising a group of unicellular nitrogen-fixing Cyanobacteria.</title>
        <authorList>
            <person name="Bandyopadhyay A."/>
            <person name="Elvitigala T."/>
            <person name="Welsh E."/>
            <person name="Stockel J."/>
            <person name="Liberton M."/>
            <person name="Min H."/>
            <person name="Sherman L.A."/>
            <person name="Pakrasi H.B."/>
        </authorList>
    </citation>
    <scope>NUCLEOTIDE SEQUENCE [LARGE SCALE GENOMIC DNA]</scope>
    <source>
        <strain evidence="2">PCC 7822</strain>
    </source>
</reference>
<evidence type="ECO:0000313" key="2">
    <source>
        <dbReference type="Proteomes" id="UP000008206"/>
    </source>
</evidence>
<keyword evidence="2" id="KW-1185">Reference proteome</keyword>
<name>E0U6N7_GLOV7</name>
<dbReference type="PANTHER" id="PTHR33926">
    <property type="entry name" value="PROTEIN TIC 22, CHLOROPLASTIC"/>
    <property type="match status" value="1"/>
</dbReference>
<dbReference type="PANTHER" id="PTHR33926:SF4">
    <property type="entry name" value="PROTEIN TIC 22, CHLOROPLASTIC"/>
    <property type="match status" value="1"/>
</dbReference>
<organism evidence="1 2">
    <name type="scientific">Gloeothece verrucosa (strain PCC 7822)</name>
    <name type="common">Cyanothece sp. (strain PCC 7822)</name>
    <dbReference type="NCBI Taxonomy" id="497965"/>
    <lineage>
        <taxon>Bacteria</taxon>
        <taxon>Bacillati</taxon>
        <taxon>Cyanobacteriota</taxon>
        <taxon>Cyanophyceae</taxon>
        <taxon>Oscillatoriophycideae</taxon>
        <taxon>Chroococcales</taxon>
        <taxon>Aphanothecaceae</taxon>
        <taxon>Gloeothece</taxon>
        <taxon>Gloeothece verrucosa</taxon>
    </lineage>
</organism>
<accession>E0U6N7</accession>
<dbReference type="InterPro" id="IPR007378">
    <property type="entry name" value="Tic22-like"/>
</dbReference>
<protein>
    <submittedName>
        <fullName evidence="1">Tic22 family protein</fullName>
    </submittedName>
</protein>
<dbReference type="Gene3D" id="3.40.1350.100">
    <property type="match status" value="1"/>
</dbReference>
<dbReference type="AlphaFoldDB" id="E0U6N7"/>
<gene>
    <name evidence="1" type="ordered locus">Cyan7822_2837</name>
</gene>
<proteinExistence type="predicted"/>
<dbReference type="OrthoDB" id="509198at2"/>